<accession>A0A9D3XMZ4</accession>
<sequence length="131" mass="15716">MACRHTHLNELNLRLQGARQTVLDLYENWKAFVVKLSCFSWDIRTLTFRYFQHIKELLTHSSVSVDEIGIYMQELESEFSDRFQDFQRFGPMLSFLIKSEKFNESDLDLSVFQWMDVEDFEMQLIQLKSSE</sequence>
<dbReference type="Proteomes" id="UP000827986">
    <property type="component" value="Unassembled WGS sequence"/>
</dbReference>
<dbReference type="EMBL" id="JAHDVG010000466">
    <property type="protein sequence ID" value="KAH1182947.1"/>
    <property type="molecule type" value="Genomic_DNA"/>
</dbReference>
<proteinExistence type="predicted"/>
<organism evidence="1 2">
    <name type="scientific">Mauremys mutica</name>
    <name type="common">yellowpond turtle</name>
    <dbReference type="NCBI Taxonomy" id="74926"/>
    <lineage>
        <taxon>Eukaryota</taxon>
        <taxon>Metazoa</taxon>
        <taxon>Chordata</taxon>
        <taxon>Craniata</taxon>
        <taxon>Vertebrata</taxon>
        <taxon>Euteleostomi</taxon>
        <taxon>Archelosauria</taxon>
        <taxon>Testudinata</taxon>
        <taxon>Testudines</taxon>
        <taxon>Cryptodira</taxon>
        <taxon>Durocryptodira</taxon>
        <taxon>Testudinoidea</taxon>
        <taxon>Geoemydidae</taxon>
        <taxon>Geoemydinae</taxon>
        <taxon>Mauremys</taxon>
    </lineage>
</organism>
<keyword evidence="2" id="KW-1185">Reference proteome</keyword>
<dbReference type="AlphaFoldDB" id="A0A9D3XMZ4"/>
<dbReference type="PANTHER" id="PTHR45913:SF5">
    <property type="entry name" value="GENERAL TRANSCRIPTION FACTOR II-I REPEAT DOMAIN-CONTAINING PROTEIN 2A-LIKE PROTEIN"/>
    <property type="match status" value="1"/>
</dbReference>
<reference evidence="1" key="1">
    <citation type="submission" date="2021-09" db="EMBL/GenBank/DDBJ databases">
        <title>The genome of Mauremys mutica provides insights into the evolution of semi-aquatic lifestyle.</title>
        <authorList>
            <person name="Gong S."/>
            <person name="Gao Y."/>
        </authorList>
    </citation>
    <scope>NUCLEOTIDE SEQUENCE</scope>
    <source>
        <strain evidence="1">MM-2020</strain>
        <tissue evidence="1">Muscle</tissue>
    </source>
</reference>
<name>A0A9D3XMZ4_9SAUR</name>
<protein>
    <submittedName>
        <fullName evidence="1">Uncharacterized protein</fullName>
    </submittedName>
</protein>
<evidence type="ECO:0000313" key="2">
    <source>
        <dbReference type="Proteomes" id="UP000827986"/>
    </source>
</evidence>
<gene>
    <name evidence="1" type="ORF">KIL84_004439</name>
</gene>
<evidence type="ECO:0000313" key="1">
    <source>
        <dbReference type="EMBL" id="KAH1182947.1"/>
    </source>
</evidence>
<comment type="caution">
    <text evidence="1">The sequence shown here is derived from an EMBL/GenBank/DDBJ whole genome shotgun (WGS) entry which is preliminary data.</text>
</comment>
<dbReference type="PANTHER" id="PTHR45913">
    <property type="entry name" value="EPM2A-INTERACTING PROTEIN 1"/>
    <property type="match status" value="1"/>
</dbReference>